<dbReference type="GO" id="GO:0071949">
    <property type="term" value="F:FAD binding"/>
    <property type="evidence" value="ECO:0007669"/>
    <property type="project" value="InterPro"/>
</dbReference>
<dbReference type="InterPro" id="IPR050407">
    <property type="entry name" value="Geranylgeranyl_reductase"/>
</dbReference>
<keyword evidence="3" id="KW-1185">Reference proteome</keyword>
<organism evidence="2 3">
    <name type="scientific">Botrimarina hoheduenensis</name>
    <dbReference type="NCBI Taxonomy" id="2528000"/>
    <lineage>
        <taxon>Bacteria</taxon>
        <taxon>Pseudomonadati</taxon>
        <taxon>Planctomycetota</taxon>
        <taxon>Planctomycetia</taxon>
        <taxon>Pirellulales</taxon>
        <taxon>Lacipirellulaceae</taxon>
        <taxon>Botrimarina</taxon>
    </lineage>
</organism>
<dbReference type="InterPro" id="IPR036188">
    <property type="entry name" value="FAD/NAD-bd_sf"/>
</dbReference>
<dbReference type="RefSeq" id="WP_146574013.1">
    <property type="nucleotide sequence ID" value="NZ_SJPH01000004.1"/>
</dbReference>
<protein>
    <submittedName>
        <fullName evidence="2">3-(3-hydroxyphenyl)propionate hydroxylase</fullName>
    </submittedName>
</protein>
<dbReference type="PANTHER" id="PTHR42685">
    <property type="entry name" value="GERANYLGERANYL DIPHOSPHATE REDUCTASE"/>
    <property type="match status" value="1"/>
</dbReference>
<feature type="domain" description="FAD-binding" evidence="1">
    <location>
        <begin position="17"/>
        <end position="163"/>
    </location>
</feature>
<gene>
    <name evidence="2" type="ORF">Pla111_20900</name>
</gene>
<accession>A0A5C5VXH9</accession>
<sequence>MNSKPASQSDASDRWCACIVGAGPAGALLAQRLAQSGHRVLLVDKAAFPRPKVCGGCLGGIALGALREAGVEKGYAAQPLTTVSLRGPRAEVKLGLANRQAICRAEFDTALAQSAARTGAEVRTGVRARLNPVQGAFRQVTLEDAHGLATTVRARLVVIAAGLGTSALLPPAERPTIKRRLDSRLGVGATLHDHADSYPPGELTMVSSDEGHGYAGVVRLPDGRLDIAAALSTAAAAELGIVEAVARILRRARAPLPEGLATATWRTAPRLTQRPERLGAERALLLGDAAGYVEPFTGEGIGWALRSAIELAPLAEEAIETWQPDIVERWQRRHRRAVGRQQQRCRMVCNLMGGRSVTPWVLRAITAAPWLAAPVVRSIDPTPATPSVPYVLHR</sequence>
<proteinExistence type="predicted"/>
<dbReference type="Pfam" id="PF01494">
    <property type="entry name" value="FAD_binding_3"/>
    <property type="match status" value="1"/>
</dbReference>
<name>A0A5C5VXH9_9BACT</name>
<dbReference type="Gene3D" id="3.50.50.60">
    <property type="entry name" value="FAD/NAD(P)-binding domain"/>
    <property type="match status" value="1"/>
</dbReference>
<dbReference type="AlphaFoldDB" id="A0A5C5VXH9"/>
<dbReference type="SUPFAM" id="SSF51905">
    <property type="entry name" value="FAD/NAD(P)-binding domain"/>
    <property type="match status" value="1"/>
</dbReference>
<dbReference type="PRINTS" id="PR00420">
    <property type="entry name" value="RNGMNOXGNASE"/>
</dbReference>
<comment type="caution">
    <text evidence="2">The sequence shown here is derived from an EMBL/GenBank/DDBJ whole genome shotgun (WGS) entry which is preliminary data.</text>
</comment>
<dbReference type="PANTHER" id="PTHR42685:SF22">
    <property type="entry name" value="CONDITIONED MEDIUM FACTOR RECEPTOR 1"/>
    <property type="match status" value="1"/>
</dbReference>
<reference evidence="2 3" key="1">
    <citation type="submission" date="2019-02" db="EMBL/GenBank/DDBJ databases">
        <title>Deep-cultivation of Planctomycetes and their phenomic and genomic characterization uncovers novel biology.</title>
        <authorList>
            <person name="Wiegand S."/>
            <person name="Jogler M."/>
            <person name="Boedeker C."/>
            <person name="Pinto D."/>
            <person name="Vollmers J."/>
            <person name="Rivas-Marin E."/>
            <person name="Kohn T."/>
            <person name="Peeters S.H."/>
            <person name="Heuer A."/>
            <person name="Rast P."/>
            <person name="Oberbeckmann S."/>
            <person name="Bunk B."/>
            <person name="Jeske O."/>
            <person name="Meyerdierks A."/>
            <person name="Storesund J.E."/>
            <person name="Kallscheuer N."/>
            <person name="Luecker S."/>
            <person name="Lage O.M."/>
            <person name="Pohl T."/>
            <person name="Merkel B.J."/>
            <person name="Hornburger P."/>
            <person name="Mueller R.-W."/>
            <person name="Bruemmer F."/>
            <person name="Labrenz M."/>
            <person name="Spormann A.M."/>
            <person name="Op Den Camp H."/>
            <person name="Overmann J."/>
            <person name="Amann R."/>
            <person name="Jetten M.S.M."/>
            <person name="Mascher T."/>
            <person name="Medema M.H."/>
            <person name="Devos D.P."/>
            <person name="Kaster A.-K."/>
            <person name="Ovreas L."/>
            <person name="Rohde M."/>
            <person name="Galperin M.Y."/>
            <person name="Jogler C."/>
        </authorList>
    </citation>
    <scope>NUCLEOTIDE SEQUENCE [LARGE SCALE GENOMIC DNA]</scope>
    <source>
        <strain evidence="2 3">Pla111</strain>
    </source>
</reference>
<evidence type="ECO:0000313" key="3">
    <source>
        <dbReference type="Proteomes" id="UP000318995"/>
    </source>
</evidence>
<dbReference type="Proteomes" id="UP000318995">
    <property type="component" value="Unassembled WGS sequence"/>
</dbReference>
<dbReference type="OrthoDB" id="9806565at2"/>
<evidence type="ECO:0000313" key="2">
    <source>
        <dbReference type="EMBL" id="TWT43140.1"/>
    </source>
</evidence>
<dbReference type="InterPro" id="IPR002938">
    <property type="entry name" value="FAD-bd"/>
</dbReference>
<evidence type="ECO:0000259" key="1">
    <source>
        <dbReference type="Pfam" id="PF01494"/>
    </source>
</evidence>
<dbReference type="EMBL" id="SJPH01000004">
    <property type="protein sequence ID" value="TWT43140.1"/>
    <property type="molecule type" value="Genomic_DNA"/>
</dbReference>